<feature type="domain" description="TonB-dependent receptor-like beta-barrel" evidence="10">
    <location>
        <begin position="237"/>
        <end position="623"/>
    </location>
</feature>
<evidence type="ECO:0000313" key="13">
    <source>
        <dbReference type="Proteomes" id="UP001228905"/>
    </source>
</evidence>
<evidence type="ECO:0000256" key="7">
    <source>
        <dbReference type="ARBA" id="ARBA00023237"/>
    </source>
</evidence>
<dbReference type="InterPro" id="IPR039426">
    <property type="entry name" value="TonB-dep_rcpt-like"/>
</dbReference>
<evidence type="ECO:0000256" key="4">
    <source>
        <dbReference type="ARBA" id="ARBA00022692"/>
    </source>
</evidence>
<reference evidence="12 13" key="1">
    <citation type="submission" date="2023-07" db="EMBL/GenBank/DDBJ databases">
        <title>Genomic Encyclopedia of Type Strains, Phase IV (KMG-IV): sequencing the most valuable type-strain genomes for metagenomic binning, comparative biology and taxonomic classification.</title>
        <authorList>
            <person name="Goeker M."/>
        </authorList>
    </citation>
    <scope>NUCLEOTIDE SEQUENCE [LARGE SCALE GENOMIC DNA]</scope>
    <source>
        <strain evidence="12 13">DSM 18695</strain>
    </source>
</reference>
<dbReference type="RefSeq" id="WP_307345347.1">
    <property type="nucleotide sequence ID" value="NZ_JAUSVS010000001.1"/>
</dbReference>
<name>A0ABU0IKY7_9CAUL</name>
<keyword evidence="5 9" id="KW-0798">TonB box</keyword>
<dbReference type="InterPro" id="IPR000531">
    <property type="entry name" value="Beta-barrel_TonB"/>
</dbReference>
<comment type="caution">
    <text evidence="12">The sequence shown here is derived from an EMBL/GenBank/DDBJ whole genome shotgun (WGS) entry which is preliminary data.</text>
</comment>
<keyword evidence="2 8" id="KW-0813">Transport</keyword>
<dbReference type="EMBL" id="JAUSVS010000001">
    <property type="protein sequence ID" value="MDQ0462685.1"/>
    <property type="molecule type" value="Genomic_DNA"/>
</dbReference>
<dbReference type="PROSITE" id="PS52016">
    <property type="entry name" value="TONB_DEPENDENT_REC_3"/>
    <property type="match status" value="1"/>
</dbReference>
<dbReference type="PANTHER" id="PTHR30069:SF37">
    <property type="entry name" value="FERRIC VIBRIOBACTIN RECEPTOR VIUA"/>
    <property type="match status" value="1"/>
</dbReference>
<organism evidence="12 13">
    <name type="scientific">Caulobacter ginsengisoli</name>
    <dbReference type="NCBI Taxonomy" id="400775"/>
    <lineage>
        <taxon>Bacteria</taxon>
        <taxon>Pseudomonadati</taxon>
        <taxon>Pseudomonadota</taxon>
        <taxon>Alphaproteobacteria</taxon>
        <taxon>Caulobacterales</taxon>
        <taxon>Caulobacteraceae</taxon>
        <taxon>Caulobacter</taxon>
    </lineage>
</organism>
<feature type="domain" description="TonB-dependent receptor plug" evidence="11">
    <location>
        <begin position="25"/>
        <end position="134"/>
    </location>
</feature>
<evidence type="ECO:0000259" key="10">
    <source>
        <dbReference type="Pfam" id="PF00593"/>
    </source>
</evidence>
<evidence type="ECO:0000256" key="6">
    <source>
        <dbReference type="ARBA" id="ARBA00023136"/>
    </source>
</evidence>
<dbReference type="Gene3D" id="2.40.170.20">
    <property type="entry name" value="TonB-dependent receptor, beta-barrel domain"/>
    <property type="match status" value="1"/>
</dbReference>
<keyword evidence="12" id="KW-0675">Receptor</keyword>
<evidence type="ECO:0000259" key="11">
    <source>
        <dbReference type="Pfam" id="PF07715"/>
    </source>
</evidence>
<evidence type="ECO:0000256" key="8">
    <source>
        <dbReference type="PROSITE-ProRule" id="PRU01360"/>
    </source>
</evidence>
<evidence type="ECO:0000256" key="3">
    <source>
        <dbReference type="ARBA" id="ARBA00022452"/>
    </source>
</evidence>
<dbReference type="Pfam" id="PF00593">
    <property type="entry name" value="TonB_dep_Rec_b-barrel"/>
    <property type="match status" value="1"/>
</dbReference>
<dbReference type="Proteomes" id="UP001228905">
    <property type="component" value="Unassembled WGS sequence"/>
</dbReference>
<comment type="subcellular location">
    <subcellularLocation>
        <location evidence="1 8">Cell outer membrane</location>
        <topology evidence="1 8">Multi-pass membrane protein</topology>
    </subcellularLocation>
</comment>
<keyword evidence="6 8" id="KW-0472">Membrane</keyword>
<dbReference type="SUPFAM" id="SSF56935">
    <property type="entry name" value="Porins"/>
    <property type="match status" value="1"/>
</dbReference>
<keyword evidence="4 8" id="KW-0812">Transmembrane</keyword>
<keyword evidence="3 8" id="KW-1134">Transmembrane beta strand</keyword>
<dbReference type="Gene3D" id="2.170.130.10">
    <property type="entry name" value="TonB-dependent receptor, plug domain"/>
    <property type="match status" value="1"/>
</dbReference>
<dbReference type="PANTHER" id="PTHR30069">
    <property type="entry name" value="TONB-DEPENDENT OUTER MEMBRANE RECEPTOR"/>
    <property type="match status" value="1"/>
</dbReference>
<accession>A0ABU0IKY7</accession>
<evidence type="ECO:0000256" key="5">
    <source>
        <dbReference type="ARBA" id="ARBA00023077"/>
    </source>
</evidence>
<proteinExistence type="inferred from homology"/>
<evidence type="ECO:0000256" key="2">
    <source>
        <dbReference type="ARBA" id="ARBA00022448"/>
    </source>
</evidence>
<evidence type="ECO:0000256" key="9">
    <source>
        <dbReference type="RuleBase" id="RU003357"/>
    </source>
</evidence>
<dbReference type="Pfam" id="PF07715">
    <property type="entry name" value="Plug"/>
    <property type="match status" value="1"/>
</dbReference>
<gene>
    <name evidence="12" type="ORF">QO010_000433</name>
</gene>
<evidence type="ECO:0000313" key="12">
    <source>
        <dbReference type="EMBL" id="MDQ0462685.1"/>
    </source>
</evidence>
<keyword evidence="7 8" id="KW-0998">Cell outer membrane</keyword>
<dbReference type="InterPro" id="IPR012910">
    <property type="entry name" value="Plug_dom"/>
</dbReference>
<comment type="similarity">
    <text evidence="8 9">Belongs to the TonB-dependent receptor family.</text>
</comment>
<protein>
    <submittedName>
        <fullName evidence="12">Outer membrane receptor protein involved in Fe transport</fullName>
    </submittedName>
</protein>
<sequence length="655" mass="68411">MPLDAPPPVATVTVQAARLPASPTDAAFSVISLDAETIATAPRLDDALTAVPGVQLFRRTSSQAANPTTQGISLRGIAGSGAGRALVTLDGAPQNDPFGGWVIWSGLPNAGIESVQIVRGAGAGPYGAGALTGVIQLSERTQVPANGEYSLEGAERGGAFGSAALAYGDVFFVASAQRTDGWTPVQKGAGLADQPLGFRSASAAIRYAPDLGGLKLALRAAAYQESRDSGLAGAASRSVGASASATLTGGSVGLGTDWRLQAWLRSSDLENSSVAVAPGRNTTTPANDQYGTPALGYGFNAALRGRTWEIGADLRAASGETREHFRFLAGAFTRGRVAGGDQYVAGLYAETWRDDGPWLLTGGVRLDRWSDSGGKRIERDLATSAVTLDNRPADQAGWQPTARAAVRYSLSDNGYWRAAAYAGFRPPTLNELHRPFRVGNDVTEANPGLEPEKLYGVEAGLGGTDWTLTLFANRLEGAVTNVTIGFGPGVFPLAGFIPAGGVLRQRQNAGDIDAWGLEGEVHHDWSDGWLRLAAGYTEAKVDGGSSAPQLTGLRPAQTPRLTASAEAGWRPADAVTLRAAARYEASRFDDDLNSRVLGAATTLDLRADWRVTPSAALYAALDNATDTSVETAQTADGISSYDAPRTFRIGIVWRP</sequence>
<dbReference type="InterPro" id="IPR036942">
    <property type="entry name" value="Beta-barrel_TonB_sf"/>
</dbReference>
<keyword evidence="13" id="KW-1185">Reference proteome</keyword>
<evidence type="ECO:0000256" key="1">
    <source>
        <dbReference type="ARBA" id="ARBA00004571"/>
    </source>
</evidence>
<dbReference type="InterPro" id="IPR037066">
    <property type="entry name" value="Plug_dom_sf"/>
</dbReference>